<dbReference type="InterPro" id="IPR001279">
    <property type="entry name" value="Metallo-B-lactamas"/>
</dbReference>
<name>A0ABP0ERK8_9RICK</name>
<keyword evidence="4 9" id="KW-0378">Hydrolase</keyword>
<dbReference type="SMART" id="SM00849">
    <property type="entry name" value="Lactamase_B"/>
    <property type="match status" value="1"/>
</dbReference>
<dbReference type="InterPro" id="IPR041636">
    <property type="entry name" value="RNase_J_C"/>
</dbReference>
<organism evidence="9 10">
    <name type="scientific">Candidatus Xenohaliotis californiensis</name>
    <dbReference type="NCBI Taxonomy" id="84677"/>
    <lineage>
        <taxon>Bacteria</taxon>
        <taxon>Pseudomonadati</taxon>
        <taxon>Pseudomonadota</taxon>
        <taxon>Alphaproteobacteria</taxon>
        <taxon>Rickettsiales</taxon>
        <taxon>Anaplasmataceae</taxon>
        <taxon>Candidatus Xenohaliotis</taxon>
    </lineage>
</organism>
<evidence type="ECO:0000313" key="10">
    <source>
        <dbReference type="Proteomes" id="UP001314181"/>
    </source>
</evidence>
<feature type="domain" description="Metallo-beta-lactamase" evidence="8">
    <location>
        <begin position="23"/>
        <end position="207"/>
    </location>
</feature>
<keyword evidence="6" id="KW-0269">Exonuclease</keyword>
<keyword evidence="3" id="KW-0479">Metal-binding</keyword>
<evidence type="ECO:0000313" key="9">
    <source>
        <dbReference type="EMBL" id="CAK8162346.1"/>
    </source>
</evidence>
<sequence length="551" mass="61289">MLNFNKYDNNLLFLPLGGSGEVGMNVNLYQYKGEWIMVDLGVGFANDYMPGIEVIVPDISFIAKRRKNLKAIILTHAHEDHYGAVPLLWEELRCPIYATKFTAECLRTKLESYGMIKSVPITEIPENGSFKIGEFDLEFVNMTHSIPEMNGLIIKTDEGVVFHTGDWKLDENPVIGNVSNINRLKQIGDNGVLAMICDSTNVMREGHSGSEGSLTEHFHKIISEAKQLVAVALFASNVARIDLISRVAMKLGRKIAISGRSLLRIIGVAQSCGYLQGIEFCDIKSCSGIPRNKLLLLCTGCQGEKLAAMNRIIDGSLDSDITLNEGDCVIFSSKIIPGNEHRIFRLFNKLALRGINLITEYTHDVHVSGHPCKDELKAMYDIIKPNILVPVHGEHIHILEHQKMAENHGIKEVIKLHNGCVLNLSPGKPEVVGQVQIGYFGVDMNMLLHPEEDVMRMRRIMSVAGVVFASVVLSSSMDLIKTPSVIAPGVLDRSKDADIFHKITHEIESSMVKRKPHNTENAIKVIKLAIRAVCRSEINKEPYVYAHIDII</sequence>
<evidence type="ECO:0000256" key="2">
    <source>
        <dbReference type="ARBA" id="ARBA00022722"/>
    </source>
</evidence>
<dbReference type="RefSeq" id="WP_338363317.1">
    <property type="nucleotide sequence ID" value="NZ_CAWVOK010000003.1"/>
</dbReference>
<evidence type="ECO:0000256" key="6">
    <source>
        <dbReference type="ARBA" id="ARBA00022839"/>
    </source>
</evidence>
<dbReference type="Gene3D" id="3.10.20.580">
    <property type="match status" value="1"/>
</dbReference>
<comment type="caution">
    <text evidence="9">The sequence shown here is derived from an EMBL/GenBank/DDBJ whole genome shotgun (WGS) entry which is preliminary data.</text>
</comment>
<dbReference type="InterPro" id="IPR036866">
    <property type="entry name" value="RibonucZ/Hydroxyglut_hydro"/>
</dbReference>
<dbReference type="EMBL" id="CAWVOK010000003">
    <property type="protein sequence ID" value="CAK8162346.1"/>
    <property type="molecule type" value="Genomic_DNA"/>
</dbReference>
<evidence type="ECO:0000259" key="8">
    <source>
        <dbReference type="SMART" id="SM00849"/>
    </source>
</evidence>
<dbReference type="SUPFAM" id="SSF56281">
    <property type="entry name" value="Metallo-hydrolase/oxidoreductase"/>
    <property type="match status" value="1"/>
</dbReference>
<dbReference type="Gene3D" id="3.40.50.10710">
    <property type="entry name" value="Metallo-hydrolase/oxidoreductase"/>
    <property type="match status" value="1"/>
</dbReference>
<evidence type="ECO:0000256" key="1">
    <source>
        <dbReference type="ARBA" id="ARBA00022490"/>
    </source>
</evidence>
<dbReference type="InterPro" id="IPR004613">
    <property type="entry name" value="RNase_J"/>
</dbReference>
<dbReference type="EC" id="3.1.-.-" evidence="9"/>
<accession>A0ABP0ERK8</accession>
<evidence type="ECO:0000256" key="5">
    <source>
        <dbReference type="ARBA" id="ARBA00022833"/>
    </source>
</evidence>
<evidence type="ECO:0000256" key="3">
    <source>
        <dbReference type="ARBA" id="ARBA00022723"/>
    </source>
</evidence>
<gene>
    <name evidence="9" type="primary">rnj</name>
    <name evidence="9" type="ORF">CAXC1_120028</name>
</gene>
<evidence type="ECO:0000256" key="7">
    <source>
        <dbReference type="ARBA" id="ARBA00022884"/>
    </source>
</evidence>
<evidence type="ECO:0000256" key="4">
    <source>
        <dbReference type="ARBA" id="ARBA00022801"/>
    </source>
</evidence>
<dbReference type="NCBIfam" id="TIGR00649">
    <property type="entry name" value="MG423"/>
    <property type="match status" value="1"/>
</dbReference>
<dbReference type="Pfam" id="PF22505">
    <property type="entry name" value="RNase_J_b_CASP"/>
    <property type="match status" value="1"/>
</dbReference>
<dbReference type="Pfam" id="PF12706">
    <property type="entry name" value="Lactamase_B_2"/>
    <property type="match status" value="1"/>
</dbReference>
<dbReference type="PANTHER" id="PTHR43694">
    <property type="entry name" value="RIBONUCLEASE J"/>
    <property type="match status" value="1"/>
</dbReference>
<protein>
    <submittedName>
        <fullName evidence="9">Ribonuclease J</fullName>
        <ecNumber evidence="9">3.1.-.-</ecNumber>
    </submittedName>
</protein>
<dbReference type="Gene3D" id="3.60.15.10">
    <property type="entry name" value="Ribonuclease Z/Hydroxyacylglutathione hydrolase-like"/>
    <property type="match status" value="1"/>
</dbReference>
<keyword evidence="2" id="KW-0540">Nuclease</keyword>
<dbReference type="InterPro" id="IPR011108">
    <property type="entry name" value="RMMBL"/>
</dbReference>
<dbReference type="GO" id="GO:0016787">
    <property type="term" value="F:hydrolase activity"/>
    <property type="evidence" value="ECO:0007669"/>
    <property type="project" value="UniProtKB-KW"/>
</dbReference>
<dbReference type="PANTHER" id="PTHR43694:SF1">
    <property type="entry name" value="RIBONUCLEASE J"/>
    <property type="match status" value="1"/>
</dbReference>
<reference evidence="9 10" key="1">
    <citation type="submission" date="2024-01" db="EMBL/GenBank/DDBJ databases">
        <authorList>
            <person name="Kunselman E."/>
        </authorList>
    </citation>
    <scope>NUCLEOTIDE SEQUENCE [LARGE SCALE GENOMIC DNA]</scope>
    <source>
        <strain evidence="9">2 abalone samples</strain>
    </source>
</reference>
<dbReference type="InterPro" id="IPR042173">
    <property type="entry name" value="RNase_J_2"/>
</dbReference>
<proteinExistence type="predicted"/>
<dbReference type="Proteomes" id="UP001314181">
    <property type="component" value="Unassembled WGS sequence"/>
</dbReference>
<dbReference type="CDD" id="cd07714">
    <property type="entry name" value="RNaseJ_MBL-fold"/>
    <property type="match status" value="1"/>
</dbReference>
<keyword evidence="5" id="KW-0862">Zinc</keyword>
<keyword evidence="10" id="KW-1185">Reference proteome</keyword>
<keyword evidence="1" id="KW-0963">Cytoplasm</keyword>
<dbReference type="Pfam" id="PF07521">
    <property type="entry name" value="RMMBL"/>
    <property type="match status" value="1"/>
</dbReference>
<dbReference type="InterPro" id="IPR055132">
    <property type="entry name" value="RNase_J_b_CASP"/>
</dbReference>
<keyword evidence="7" id="KW-0694">RNA-binding</keyword>
<dbReference type="Pfam" id="PF17770">
    <property type="entry name" value="RNase_J_C"/>
    <property type="match status" value="1"/>
</dbReference>